<dbReference type="InterPro" id="IPR001872">
    <property type="entry name" value="Peptidase_A8"/>
</dbReference>
<evidence type="ECO:0000256" key="7">
    <source>
        <dbReference type="ARBA" id="ARBA00022989"/>
    </source>
</evidence>
<dbReference type="GO" id="GO:0006508">
    <property type="term" value="P:proteolysis"/>
    <property type="evidence" value="ECO:0007669"/>
    <property type="project" value="UniProtKB-KW"/>
</dbReference>
<sequence length="223" mass="25558">MCCNNGSPRRDPRKKTVQLFAGPFFLSPHADGKAERPAGSGHSSDLRCKRDGANAKMLKDEDNLGVFFVYFFIAFLIVVIDQLTKWTIVDKMAVGESIQVIENFFYITSHRNRGAAWGILQNQMALFYLITIAAAAFMVYYLYKNRKGSRWLNLGLSFMLGGALGNFIDRLFRKEVVDFFDFRIFSYHYPIFNVADSALVTGVFILIFYMFAEEWKGKKEHSC</sequence>
<comment type="function">
    <text evidence="9 10">This protein specifically catalyzes the removal of signal peptides from prolipoproteins.</text>
</comment>
<feature type="active site" evidence="9">
    <location>
        <position position="196"/>
    </location>
</feature>
<dbReference type="EMBL" id="LQYT01000083">
    <property type="protein sequence ID" value="KYD13208.1"/>
    <property type="molecule type" value="Genomic_DNA"/>
</dbReference>
<feature type="transmembrane region" description="Helical" evidence="9">
    <location>
        <begin position="64"/>
        <end position="83"/>
    </location>
</feature>
<evidence type="ECO:0000256" key="10">
    <source>
        <dbReference type="RuleBase" id="RU000594"/>
    </source>
</evidence>
<evidence type="ECO:0000256" key="9">
    <source>
        <dbReference type="HAMAP-Rule" id="MF_00161"/>
    </source>
</evidence>
<dbReference type="PATRIC" id="fig|301148.3.peg.591"/>
<dbReference type="GO" id="GO:0005886">
    <property type="term" value="C:plasma membrane"/>
    <property type="evidence" value="ECO:0007669"/>
    <property type="project" value="UniProtKB-SubCell"/>
</dbReference>
<dbReference type="NCBIfam" id="TIGR00077">
    <property type="entry name" value="lspA"/>
    <property type="match status" value="1"/>
</dbReference>
<dbReference type="UniPathway" id="UPA00665"/>
<gene>
    <name evidence="9" type="primary">lspA</name>
    <name evidence="12" type="ORF">B4135_2955</name>
</gene>
<reference evidence="12 13" key="1">
    <citation type="submission" date="2016-01" db="EMBL/GenBank/DDBJ databases">
        <title>Draft Genome Sequences of Seven Thermophilic Sporeformers Isolated from Foods.</title>
        <authorList>
            <person name="Berendsen E.M."/>
            <person name="Wells-Bennik M.H."/>
            <person name="Krawcyk A.O."/>
            <person name="De Jong A."/>
            <person name="Holsappel S."/>
            <person name="Eijlander R.T."/>
            <person name="Kuipers O.P."/>
        </authorList>
    </citation>
    <scope>NUCLEOTIDE SEQUENCE [LARGE SCALE GENOMIC DNA]</scope>
    <source>
        <strain evidence="12 13">B4135</strain>
    </source>
</reference>
<comment type="similarity">
    <text evidence="1 9 11">Belongs to the peptidase A8 family.</text>
</comment>
<protein>
    <recommendedName>
        <fullName evidence="9">Lipoprotein signal peptidase</fullName>
        <ecNumber evidence="9">3.4.23.36</ecNumber>
    </recommendedName>
    <alternativeName>
        <fullName evidence="9">Prolipoprotein signal peptidase</fullName>
    </alternativeName>
    <alternativeName>
        <fullName evidence="9">Signal peptidase II</fullName>
        <shortName evidence="9">SPase II</shortName>
    </alternativeName>
</protein>
<evidence type="ECO:0000256" key="1">
    <source>
        <dbReference type="ARBA" id="ARBA00006139"/>
    </source>
</evidence>
<keyword evidence="2 9" id="KW-1003">Cell membrane</keyword>
<feature type="transmembrane region" description="Helical" evidence="9">
    <location>
        <begin position="125"/>
        <end position="143"/>
    </location>
</feature>
<comment type="caution">
    <text evidence="12">The sequence shown here is derived from an EMBL/GenBank/DDBJ whole genome shotgun (WGS) entry which is preliminary data.</text>
</comment>
<dbReference type="STRING" id="301148.B4135_2955"/>
<comment type="subcellular location">
    <subcellularLocation>
        <location evidence="9">Cell membrane</location>
        <topology evidence="9">Multi-pass membrane protein</topology>
    </subcellularLocation>
</comment>
<evidence type="ECO:0000256" key="2">
    <source>
        <dbReference type="ARBA" id="ARBA00022475"/>
    </source>
</evidence>
<evidence type="ECO:0000256" key="4">
    <source>
        <dbReference type="ARBA" id="ARBA00022692"/>
    </source>
</evidence>
<evidence type="ECO:0000256" key="8">
    <source>
        <dbReference type="ARBA" id="ARBA00023136"/>
    </source>
</evidence>
<feature type="transmembrane region" description="Helical" evidence="9">
    <location>
        <begin position="188"/>
        <end position="212"/>
    </location>
</feature>
<dbReference type="EC" id="3.4.23.36" evidence="9"/>
<dbReference type="PANTHER" id="PTHR33695:SF1">
    <property type="entry name" value="LIPOPROTEIN SIGNAL PEPTIDASE"/>
    <property type="match status" value="1"/>
</dbReference>
<dbReference type="GO" id="GO:0004190">
    <property type="term" value="F:aspartic-type endopeptidase activity"/>
    <property type="evidence" value="ECO:0007669"/>
    <property type="project" value="UniProtKB-UniRule"/>
</dbReference>
<comment type="catalytic activity">
    <reaction evidence="9 10">
        <text>Release of signal peptides from bacterial membrane prolipoproteins. Hydrolyzes -Xaa-Yaa-Zaa-|-(S,diacylglyceryl)Cys-, in which Xaa is hydrophobic (preferably Leu), and Yaa (Ala or Ser) and Zaa (Gly or Ala) have small, neutral side chains.</text>
        <dbReference type="EC" id="3.4.23.36"/>
    </reaction>
</comment>
<proteinExistence type="inferred from homology"/>
<feature type="active site" evidence="9">
    <location>
        <position position="178"/>
    </location>
</feature>
<dbReference type="Proteomes" id="UP000075683">
    <property type="component" value="Unassembled WGS sequence"/>
</dbReference>
<dbReference type="AlphaFoldDB" id="A0A150LLG3"/>
<evidence type="ECO:0000313" key="12">
    <source>
        <dbReference type="EMBL" id="KYD13208.1"/>
    </source>
</evidence>
<dbReference type="HAMAP" id="MF_00161">
    <property type="entry name" value="LspA"/>
    <property type="match status" value="1"/>
</dbReference>
<dbReference type="PRINTS" id="PR00781">
    <property type="entry name" value="LIPOSIGPTASE"/>
</dbReference>
<keyword evidence="4 9" id="KW-0812">Transmembrane</keyword>
<feature type="transmembrane region" description="Helical" evidence="9">
    <location>
        <begin position="150"/>
        <end position="168"/>
    </location>
</feature>
<dbReference type="Pfam" id="PF01252">
    <property type="entry name" value="Peptidase_A8"/>
    <property type="match status" value="1"/>
</dbReference>
<evidence type="ECO:0000256" key="11">
    <source>
        <dbReference type="RuleBase" id="RU004181"/>
    </source>
</evidence>
<keyword evidence="12" id="KW-0449">Lipoprotein</keyword>
<keyword evidence="8 9" id="KW-0472">Membrane</keyword>
<dbReference type="PROSITE" id="PS00855">
    <property type="entry name" value="SPASE_II"/>
    <property type="match status" value="1"/>
</dbReference>
<keyword evidence="6 9" id="KW-0378">Hydrolase</keyword>
<evidence type="ECO:0000256" key="6">
    <source>
        <dbReference type="ARBA" id="ARBA00022801"/>
    </source>
</evidence>
<accession>A0A150LLG3</accession>
<organism evidence="12 13">
    <name type="scientific">Caldibacillus debilis</name>
    <dbReference type="NCBI Taxonomy" id="301148"/>
    <lineage>
        <taxon>Bacteria</taxon>
        <taxon>Bacillati</taxon>
        <taxon>Bacillota</taxon>
        <taxon>Bacilli</taxon>
        <taxon>Bacillales</taxon>
        <taxon>Bacillaceae</taxon>
        <taxon>Caldibacillus</taxon>
    </lineage>
</organism>
<evidence type="ECO:0000256" key="5">
    <source>
        <dbReference type="ARBA" id="ARBA00022750"/>
    </source>
</evidence>
<evidence type="ECO:0000256" key="3">
    <source>
        <dbReference type="ARBA" id="ARBA00022670"/>
    </source>
</evidence>
<dbReference type="PANTHER" id="PTHR33695">
    <property type="entry name" value="LIPOPROTEIN SIGNAL PEPTIDASE"/>
    <property type="match status" value="1"/>
</dbReference>
<keyword evidence="5 9" id="KW-0064">Aspartyl protease</keyword>
<comment type="pathway">
    <text evidence="9">Protein modification; lipoprotein biosynthesis (signal peptide cleavage).</text>
</comment>
<keyword evidence="3 9" id="KW-0645">Protease</keyword>
<evidence type="ECO:0000313" key="13">
    <source>
        <dbReference type="Proteomes" id="UP000075683"/>
    </source>
</evidence>
<name>A0A150LLG3_9BACI</name>
<keyword evidence="7 9" id="KW-1133">Transmembrane helix</keyword>